<dbReference type="PANTHER" id="PTHR43182">
    <property type="entry name" value="COBALT-PRECORRIN-6B C(15)-METHYLTRANSFERASE (DECARBOXYLATING)"/>
    <property type="match status" value="1"/>
</dbReference>
<dbReference type="Proteomes" id="UP000430222">
    <property type="component" value="Unassembled WGS sequence"/>
</dbReference>
<dbReference type="InterPro" id="IPR012818">
    <property type="entry name" value="CbiE"/>
</dbReference>
<dbReference type="Gene3D" id="3.40.1010.10">
    <property type="entry name" value="Cobalt-precorrin-4 Transmethylase, Domain 1"/>
    <property type="match status" value="1"/>
</dbReference>
<dbReference type="InterPro" id="IPR014776">
    <property type="entry name" value="4pyrrole_Mease_sub2"/>
</dbReference>
<evidence type="ECO:0000259" key="6">
    <source>
        <dbReference type="Pfam" id="PF00590"/>
    </source>
</evidence>
<dbReference type="GO" id="GO:0008276">
    <property type="term" value="F:protein methyltransferase activity"/>
    <property type="evidence" value="ECO:0007669"/>
    <property type="project" value="InterPro"/>
</dbReference>
<organism evidence="7 8">
    <name type="scientific">Selenomonas montiformis</name>
    <dbReference type="NCBI Taxonomy" id="2652285"/>
    <lineage>
        <taxon>Bacteria</taxon>
        <taxon>Bacillati</taxon>
        <taxon>Bacillota</taxon>
        <taxon>Negativicutes</taxon>
        <taxon>Selenomonadales</taxon>
        <taxon>Selenomonadaceae</taxon>
        <taxon>Selenomonas</taxon>
    </lineage>
</organism>
<dbReference type="PANTHER" id="PTHR43182:SF1">
    <property type="entry name" value="COBALT-PRECORRIN-7 C(5)-METHYLTRANSFERASE"/>
    <property type="match status" value="1"/>
</dbReference>
<dbReference type="NCBIfam" id="TIGR02467">
    <property type="entry name" value="CbiE"/>
    <property type="match status" value="1"/>
</dbReference>
<evidence type="ECO:0000256" key="5">
    <source>
        <dbReference type="ARBA" id="ARBA00022691"/>
    </source>
</evidence>
<dbReference type="UniPathway" id="UPA00148"/>
<keyword evidence="5" id="KW-0949">S-adenosyl-L-methionine</keyword>
<reference evidence="7 8" key="1">
    <citation type="submission" date="2019-08" db="EMBL/GenBank/DDBJ databases">
        <title>In-depth cultivation of the pig gut microbiome towards novel bacterial diversity and tailored functional studies.</title>
        <authorList>
            <person name="Wylensek D."/>
            <person name="Hitch T.C.A."/>
            <person name="Clavel T."/>
        </authorList>
    </citation>
    <scope>NUCLEOTIDE SEQUENCE [LARGE SCALE GENOMIC DNA]</scope>
    <source>
        <strain evidence="8">WCA-380-WT-3B3</strain>
    </source>
</reference>
<evidence type="ECO:0000256" key="1">
    <source>
        <dbReference type="ARBA" id="ARBA00004953"/>
    </source>
</evidence>
<dbReference type="RefSeq" id="WP_154620954.1">
    <property type="nucleotide sequence ID" value="NZ_VUNL01000008.1"/>
</dbReference>
<dbReference type="InterPro" id="IPR050714">
    <property type="entry name" value="Cobalamin_biosynth_MTase"/>
</dbReference>
<name>A0A6I2V0V5_9FIRM</name>
<evidence type="ECO:0000313" key="8">
    <source>
        <dbReference type="Proteomes" id="UP000430222"/>
    </source>
</evidence>
<keyword evidence="3 7" id="KW-0489">Methyltransferase</keyword>
<keyword evidence="4 7" id="KW-0808">Transferase</keyword>
<dbReference type="CDD" id="cd11644">
    <property type="entry name" value="Precorrin-6Y-MT"/>
    <property type="match status" value="1"/>
</dbReference>
<dbReference type="InterPro" id="IPR014777">
    <property type="entry name" value="4pyrrole_Mease_sub1"/>
</dbReference>
<gene>
    <name evidence="7" type="primary">cbiE</name>
    <name evidence="7" type="ORF">FYJ78_08280</name>
</gene>
<evidence type="ECO:0000256" key="4">
    <source>
        <dbReference type="ARBA" id="ARBA00022679"/>
    </source>
</evidence>
<protein>
    <submittedName>
        <fullName evidence="7">Precorrin-6y C5,15-methyltransferase (Decarboxylating) subunit CbiE</fullName>
    </submittedName>
</protein>
<dbReference type="GO" id="GO:0032259">
    <property type="term" value="P:methylation"/>
    <property type="evidence" value="ECO:0007669"/>
    <property type="project" value="UniProtKB-KW"/>
</dbReference>
<feature type="domain" description="Tetrapyrrole methylase" evidence="6">
    <location>
        <begin position="9"/>
        <end position="198"/>
    </location>
</feature>
<evidence type="ECO:0000256" key="2">
    <source>
        <dbReference type="ARBA" id="ARBA00022573"/>
    </source>
</evidence>
<evidence type="ECO:0000313" key="7">
    <source>
        <dbReference type="EMBL" id="MSV25176.1"/>
    </source>
</evidence>
<evidence type="ECO:0000256" key="3">
    <source>
        <dbReference type="ARBA" id="ARBA00022603"/>
    </source>
</evidence>
<dbReference type="AlphaFoldDB" id="A0A6I2V0V5"/>
<dbReference type="InterPro" id="IPR000878">
    <property type="entry name" value="4pyrrol_Mease"/>
</dbReference>
<dbReference type="GO" id="GO:0009236">
    <property type="term" value="P:cobalamin biosynthetic process"/>
    <property type="evidence" value="ECO:0007669"/>
    <property type="project" value="UniProtKB-UniPathway"/>
</dbReference>
<sequence>MESSAIKHRIIVAGIGPGNPDYMIPAARDAIRGAKALAGGRRALAQFAESGRQHTMVIAGDIPGVMEFVRRELEQHDVVVMVSGDPGYYSLLDALRRYFPHEPIQVIPGISAMQMAFSRLALPWHDAQLVSFHGRRPAAEQLTYQPGRTIGMLTDGKYTSRTIPPILMEQGWPDTAKLHICARLTYEDETIRTTTLRESVSLPETGHGILIVEG</sequence>
<dbReference type="EMBL" id="VUNL01000008">
    <property type="protein sequence ID" value="MSV25176.1"/>
    <property type="molecule type" value="Genomic_DNA"/>
</dbReference>
<keyword evidence="8" id="KW-1185">Reference proteome</keyword>
<comment type="caution">
    <text evidence="7">The sequence shown here is derived from an EMBL/GenBank/DDBJ whole genome shotgun (WGS) entry which is preliminary data.</text>
</comment>
<dbReference type="Pfam" id="PF00590">
    <property type="entry name" value="TP_methylase"/>
    <property type="match status" value="1"/>
</dbReference>
<keyword evidence="2" id="KW-0169">Cobalamin biosynthesis</keyword>
<comment type="pathway">
    <text evidence="1">Cofactor biosynthesis; adenosylcobalamin biosynthesis.</text>
</comment>
<dbReference type="InterPro" id="IPR035996">
    <property type="entry name" value="4pyrrol_Methylase_sf"/>
</dbReference>
<proteinExistence type="predicted"/>
<dbReference type="Gene3D" id="3.30.950.10">
    <property type="entry name" value="Methyltransferase, Cobalt-precorrin-4 Transmethylase, Domain 2"/>
    <property type="match status" value="1"/>
</dbReference>
<dbReference type="SUPFAM" id="SSF53790">
    <property type="entry name" value="Tetrapyrrole methylase"/>
    <property type="match status" value="1"/>
</dbReference>
<accession>A0A6I2V0V5</accession>